<organism evidence="1">
    <name type="scientific">Ignisphaera aggregans</name>
    <dbReference type="NCBI Taxonomy" id="334771"/>
    <lineage>
        <taxon>Archaea</taxon>
        <taxon>Thermoproteota</taxon>
        <taxon>Thermoprotei</taxon>
        <taxon>Desulfurococcales</taxon>
        <taxon>Desulfurococcaceae</taxon>
        <taxon>Ignisphaera</taxon>
    </lineage>
</organism>
<evidence type="ECO:0000313" key="1">
    <source>
        <dbReference type="EMBL" id="HGM07066.1"/>
    </source>
</evidence>
<comment type="caution">
    <text evidence="1">The sequence shown here is derived from an EMBL/GenBank/DDBJ whole genome shotgun (WGS) entry which is preliminary data.</text>
</comment>
<proteinExistence type="predicted"/>
<protein>
    <submittedName>
        <fullName evidence="1">Uncharacterized protein</fullName>
    </submittedName>
</protein>
<reference evidence="1" key="1">
    <citation type="journal article" date="2020" name="mSystems">
        <title>Genome- and Community-Level Interaction Insights into Carbon Utilization and Element Cycling Functions of Hydrothermarchaeota in Hydrothermal Sediment.</title>
        <authorList>
            <person name="Zhou Z."/>
            <person name="Liu Y."/>
            <person name="Xu W."/>
            <person name="Pan J."/>
            <person name="Luo Z.H."/>
            <person name="Li M."/>
        </authorList>
    </citation>
    <scope>NUCLEOTIDE SEQUENCE [LARGE SCALE GENOMIC DNA]</scope>
    <source>
        <strain evidence="1">SpSt-658</strain>
    </source>
</reference>
<dbReference type="AlphaFoldDB" id="A0A7C4D085"/>
<accession>A0A7C4D085</accession>
<name>A0A7C4D085_9CREN</name>
<dbReference type="EMBL" id="DTCA01000050">
    <property type="protein sequence ID" value="HGM07066.1"/>
    <property type="molecule type" value="Genomic_DNA"/>
</dbReference>
<sequence length="414" mass="46431">MAQVVPPKKLDTENISRFEKFSHFVSDTMRTIKISAKERATIAQRFMKPLPLQTLGYAQLGRSLCRFGSVLVDPRRVYMREKILLQTTKGRLFFLEGLKNSIKIAVSETVKPENMDKINNIIDTRFNELASKVDKAGSIAEFRAMVNKTVNELSKELGIKDSPAITRSLTTSQLLNMHVLKSGDKIAILDPSINKAIVIDKNSNSVEDIKITEKEINDALKSKGIDPEKASMNLKEITGLRCLLDKIRENGFKAKDSVLVDIREKALAGKALAKSMITGKELHKVYNQLLEEDLRVDPEFNKEFQEKASKEIIKSLNASSLANTMMDSFTKLPSRFTAMFARLISSMSRYIPLVGPMVLVGTEAAAMFMEYGETLSEKVKSLPYNSMWSLKDLVSDESKNNLTSNNVSLQTQSF</sequence>
<gene>
    <name evidence="1" type="ORF">ENU31_01460</name>
</gene>